<dbReference type="InterPro" id="IPR009267">
    <property type="entry name" value="NTP_transf_6"/>
</dbReference>
<evidence type="ECO:0000313" key="1">
    <source>
        <dbReference type="EMBL" id="OYX30872.1"/>
    </source>
</evidence>
<dbReference type="PANTHER" id="PTHR39166:SF1">
    <property type="entry name" value="BLL1166 PROTEIN"/>
    <property type="match status" value="1"/>
</dbReference>
<sequence length="192" mass="21572">MSATLEARLDRMVRADPDLMHVLTVARSLDLPDWRAFSGAVYQTVWNALGGRPVGYGRKDYDLGYFDPDTSWDAEDVVIRRVAAAFEEPFRSQVEVRNQARVHLWFKDRFGEDYAPLSCTDEALGRFVAPAFAVGIRLEPDASLSVAAPFGLIEVFDRVIRPNPNRPRARGWERAVAGALARWPEVQVIDPA</sequence>
<protein>
    <recommendedName>
        <fullName evidence="3">Nucleotidyltransferase family protein</fullName>
    </recommendedName>
</protein>
<organism evidence="1 2">
    <name type="scientific">Brevundimonas subvibrioides</name>
    <dbReference type="NCBI Taxonomy" id="74313"/>
    <lineage>
        <taxon>Bacteria</taxon>
        <taxon>Pseudomonadati</taxon>
        <taxon>Pseudomonadota</taxon>
        <taxon>Alphaproteobacteria</taxon>
        <taxon>Caulobacterales</taxon>
        <taxon>Caulobacteraceae</taxon>
        <taxon>Brevundimonas</taxon>
    </lineage>
</organism>
<dbReference type="AlphaFoldDB" id="A0A258FGI0"/>
<dbReference type="Pfam" id="PF06042">
    <property type="entry name" value="NTP_transf_6"/>
    <property type="match status" value="1"/>
</dbReference>
<dbReference type="Proteomes" id="UP000215595">
    <property type="component" value="Unassembled WGS sequence"/>
</dbReference>
<evidence type="ECO:0000313" key="2">
    <source>
        <dbReference type="Proteomes" id="UP000215595"/>
    </source>
</evidence>
<proteinExistence type="predicted"/>
<reference evidence="1 2" key="1">
    <citation type="submission" date="2017-03" db="EMBL/GenBank/DDBJ databases">
        <title>Lifting the veil on microbial sulfur biogeochemistry in mining wastewaters.</title>
        <authorList>
            <person name="Kantor R.S."/>
            <person name="Colenbrander Nelson T."/>
            <person name="Marshall S."/>
            <person name="Bennett D."/>
            <person name="Apte S."/>
            <person name="Camacho D."/>
            <person name="Thomas B.C."/>
            <person name="Warren L.A."/>
            <person name="Banfield J.F."/>
        </authorList>
    </citation>
    <scope>NUCLEOTIDE SEQUENCE [LARGE SCALE GENOMIC DNA]</scope>
    <source>
        <strain evidence="1">32-69-9</strain>
    </source>
</reference>
<comment type="caution">
    <text evidence="1">The sequence shown here is derived from an EMBL/GenBank/DDBJ whole genome shotgun (WGS) entry which is preliminary data.</text>
</comment>
<name>A0A258FGI0_9CAUL</name>
<dbReference type="EMBL" id="NCEB01000038">
    <property type="protein sequence ID" value="OYX30872.1"/>
    <property type="molecule type" value="Genomic_DNA"/>
</dbReference>
<gene>
    <name evidence="1" type="ORF">B7Z01_13605</name>
</gene>
<dbReference type="PANTHER" id="PTHR39166">
    <property type="entry name" value="BLL1166 PROTEIN"/>
    <property type="match status" value="1"/>
</dbReference>
<accession>A0A258FGI0</accession>
<evidence type="ECO:0008006" key="3">
    <source>
        <dbReference type="Google" id="ProtNLM"/>
    </source>
</evidence>